<protein>
    <submittedName>
        <fullName evidence="1">Uncharacterized protein</fullName>
    </submittedName>
</protein>
<comment type="caution">
    <text evidence="1">The sequence shown here is derived from an EMBL/GenBank/DDBJ whole genome shotgun (WGS) entry which is preliminary data.</text>
</comment>
<gene>
    <name evidence="1" type="ORF">SDC9_93729</name>
</gene>
<proteinExistence type="predicted"/>
<reference evidence="1" key="1">
    <citation type="submission" date="2019-08" db="EMBL/GenBank/DDBJ databases">
        <authorList>
            <person name="Kucharzyk K."/>
            <person name="Murdoch R.W."/>
            <person name="Higgins S."/>
            <person name="Loffler F."/>
        </authorList>
    </citation>
    <scope>NUCLEOTIDE SEQUENCE</scope>
</reference>
<dbReference type="AlphaFoldDB" id="A0A645A438"/>
<name>A0A645A438_9ZZZZ</name>
<sequence>MPMIVLWTFTMLDAQNARDESDRAVFEAILKTMSSDMELYTAFQDDISDYEWSG</sequence>
<organism evidence="1">
    <name type="scientific">bioreactor metagenome</name>
    <dbReference type="NCBI Taxonomy" id="1076179"/>
    <lineage>
        <taxon>unclassified sequences</taxon>
        <taxon>metagenomes</taxon>
        <taxon>ecological metagenomes</taxon>
    </lineage>
</organism>
<evidence type="ECO:0000313" key="1">
    <source>
        <dbReference type="EMBL" id="MPM47021.1"/>
    </source>
</evidence>
<accession>A0A645A438</accession>
<dbReference type="EMBL" id="VSSQ01011512">
    <property type="protein sequence ID" value="MPM47021.1"/>
    <property type="molecule type" value="Genomic_DNA"/>
</dbReference>